<evidence type="ECO:0000313" key="3">
    <source>
        <dbReference type="Proteomes" id="UP000799118"/>
    </source>
</evidence>
<proteinExistence type="predicted"/>
<sequence length="214" mass="24012">MMSKHAQLSNAPASLRPVFYTDDHTGKTYTIHPRSPSDYHHRAQSYGKENYQAGHPQRGFSQTQMPQQNNSMLKQPFMYNPTGYNVSHSDPHAARVGGHVPQSHLMPRNAALNPIAQRYTVPVVSYQGGPSQQDRQAAGATERATVYRPTPNFEPIHSFHSRPTDRVSYSADPRNGEIDPYLLEPYALCIQGGPSLDHSSSRFSLIRDSFINHE</sequence>
<keyword evidence="3" id="KW-1185">Reference proteome</keyword>
<dbReference type="EMBL" id="ML769599">
    <property type="protein sequence ID" value="KAE9392302.1"/>
    <property type="molecule type" value="Genomic_DNA"/>
</dbReference>
<feature type="region of interest" description="Disordered" evidence="1">
    <location>
        <begin position="150"/>
        <end position="169"/>
    </location>
</feature>
<reference evidence="2" key="1">
    <citation type="journal article" date="2019" name="Environ. Microbiol.">
        <title>Fungal ecological strategies reflected in gene transcription - a case study of two litter decomposers.</title>
        <authorList>
            <person name="Barbi F."/>
            <person name="Kohler A."/>
            <person name="Barry K."/>
            <person name="Baskaran P."/>
            <person name="Daum C."/>
            <person name="Fauchery L."/>
            <person name="Ihrmark K."/>
            <person name="Kuo A."/>
            <person name="LaButti K."/>
            <person name="Lipzen A."/>
            <person name="Morin E."/>
            <person name="Grigoriev I.V."/>
            <person name="Henrissat B."/>
            <person name="Lindahl B."/>
            <person name="Martin F."/>
        </authorList>
    </citation>
    <scope>NUCLEOTIDE SEQUENCE</scope>
    <source>
        <strain evidence="2">JB14</strain>
    </source>
</reference>
<protein>
    <submittedName>
        <fullName evidence="2">Uncharacterized protein</fullName>
    </submittedName>
</protein>
<dbReference type="Proteomes" id="UP000799118">
    <property type="component" value="Unassembled WGS sequence"/>
</dbReference>
<name>A0A6A4H293_9AGAR</name>
<organism evidence="2 3">
    <name type="scientific">Gymnopus androsaceus JB14</name>
    <dbReference type="NCBI Taxonomy" id="1447944"/>
    <lineage>
        <taxon>Eukaryota</taxon>
        <taxon>Fungi</taxon>
        <taxon>Dikarya</taxon>
        <taxon>Basidiomycota</taxon>
        <taxon>Agaricomycotina</taxon>
        <taxon>Agaricomycetes</taxon>
        <taxon>Agaricomycetidae</taxon>
        <taxon>Agaricales</taxon>
        <taxon>Marasmiineae</taxon>
        <taxon>Omphalotaceae</taxon>
        <taxon>Gymnopus</taxon>
    </lineage>
</organism>
<evidence type="ECO:0000313" key="2">
    <source>
        <dbReference type="EMBL" id="KAE9392302.1"/>
    </source>
</evidence>
<dbReference type="AlphaFoldDB" id="A0A6A4H293"/>
<gene>
    <name evidence="2" type="ORF">BT96DRAFT_276809</name>
</gene>
<evidence type="ECO:0000256" key="1">
    <source>
        <dbReference type="SAM" id="MobiDB-lite"/>
    </source>
</evidence>
<accession>A0A6A4H293</accession>